<evidence type="ECO:0000313" key="2">
    <source>
        <dbReference type="Proteomes" id="UP000636709"/>
    </source>
</evidence>
<comment type="caution">
    <text evidence="1">The sequence shown here is derived from an EMBL/GenBank/DDBJ whole genome shotgun (WGS) entry which is preliminary data.</text>
</comment>
<proteinExistence type="predicted"/>
<name>A0A835AKG3_9POAL</name>
<keyword evidence="2" id="KW-1185">Reference proteome</keyword>
<reference evidence="1" key="1">
    <citation type="submission" date="2020-07" db="EMBL/GenBank/DDBJ databases">
        <title>Genome sequence and genetic diversity analysis of an under-domesticated orphan crop, white fonio (Digitaria exilis).</title>
        <authorList>
            <person name="Bennetzen J.L."/>
            <person name="Chen S."/>
            <person name="Ma X."/>
            <person name="Wang X."/>
            <person name="Yssel A.E.J."/>
            <person name="Chaluvadi S.R."/>
            <person name="Johnson M."/>
            <person name="Gangashetty P."/>
            <person name="Hamidou F."/>
            <person name="Sanogo M.D."/>
            <person name="Zwaenepoel A."/>
            <person name="Wallace J."/>
            <person name="Van De Peer Y."/>
            <person name="Van Deynze A."/>
        </authorList>
    </citation>
    <scope>NUCLEOTIDE SEQUENCE</scope>
    <source>
        <tissue evidence="1">Leaves</tissue>
    </source>
</reference>
<sequence>MDAAGRYRVAQEGGSMRWAVELKYEVLASEQAAAPFHAIAMCGILGLGGLGSSL</sequence>
<gene>
    <name evidence="1" type="ORF">HU200_051410</name>
</gene>
<protein>
    <submittedName>
        <fullName evidence="1">Uncharacterized protein</fullName>
    </submittedName>
</protein>
<dbReference type="AlphaFoldDB" id="A0A835AKG3"/>
<dbReference type="OrthoDB" id="10396234at2759"/>
<evidence type="ECO:0000313" key="1">
    <source>
        <dbReference type="EMBL" id="KAF8669087.1"/>
    </source>
</evidence>
<accession>A0A835AKG3</accession>
<dbReference type="EMBL" id="JACEFO010002272">
    <property type="protein sequence ID" value="KAF8669087.1"/>
    <property type="molecule type" value="Genomic_DNA"/>
</dbReference>
<dbReference type="Proteomes" id="UP000636709">
    <property type="component" value="Unassembled WGS sequence"/>
</dbReference>
<organism evidence="1 2">
    <name type="scientific">Digitaria exilis</name>
    <dbReference type="NCBI Taxonomy" id="1010633"/>
    <lineage>
        <taxon>Eukaryota</taxon>
        <taxon>Viridiplantae</taxon>
        <taxon>Streptophyta</taxon>
        <taxon>Embryophyta</taxon>
        <taxon>Tracheophyta</taxon>
        <taxon>Spermatophyta</taxon>
        <taxon>Magnoliopsida</taxon>
        <taxon>Liliopsida</taxon>
        <taxon>Poales</taxon>
        <taxon>Poaceae</taxon>
        <taxon>PACMAD clade</taxon>
        <taxon>Panicoideae</taxon>
        <taxon>Panicodae</taxon>
        <taxon>Paniceae</taxon>
        <taxon>Anthephorinae</taxon>
        <taxon>Digitaria</taxon>
    </lineage>
</organism>